<dbReference type="InParanoid" id="A0A6J0PCL6"/>
<dbReference type="PANTHER" id="PTHR31672">
    <property type="entry name" value="BNACNNG10540D PROTEIN"/>
    <property type="match status" value="1"/>
</dbReference>
<dbReference type="Proteomes" id="UP000504607">
    <property type="component" value="Unplaced"/>
</dbReference>
<name>A0A6J0PCL6_ELAGV</name>
<evidence type="ECO:0000256" key="1">
    <source>
        <dbReference type="SAM" id="MobiDB-lite"/>
    </source>
</evidence>
<evidence type="ECO:0000313" key="4">
    <source>
        <dbReference type="RefSeq" id="XP_019703177.2"/>
    </source>
</evidence>
<dbReference type="Pfam" id="PF00646">
    <property type="entry name" value="F-box"/>
    <property type="match status" value="1"/>
</dbReference>
<reference evidence="4" key="1">
    <citation type="submission" date="2025-08" db="UniProtKB">
        <authorList>
            <consortium name="RefSeq"/>
        </authorList>
    </citation>
    <scope>IDENTIFICATION</scope>
</reference>
<accession>A0A6J0PCL6</accession>
<dbReference type="SUPFAM" id="SSF81383">
    <property type="entry name" value="F-box domain"/>
    <property type="match status" value="1"/>
</dbReference>
<proteinExistence type="predicted"/>
<dbReference type="InterPro" id="IPR006527">
    <property type="entry name" value="F-box-assoc_dom_typ1"/>
</dbReference>
<dbReference type="SMART" id="SM00256">
    <property type="entry name" value="FBOX"/>
    <property type="match status" value="1"/>
</dbReference>
<feature type="compositionally biased region" description="Low complexity" evidence="1">
    <location>
        <begin position="7"/>
        <end position="19"/>
    </location>
</feature>
<evidence type="ECO:0000259" key="2">
    <source>
        <dbReference type="SMART" id="SM00256"/>
    </source>
</evidence>
<feature type="domain" description="F-box" evidence="2">
    <location>
        <begin position="112"/>
        <end position="151"/>
    </location>
</feature>
<dbReference type="Pfam" id="PF07734">
    <property type="entry name" value="FBA_1"/>
    <property type="match status" value="1"/>
</dbReference>
<dbReference type="NCBIfam" id="TIGR01640">
    <property type="entry name" value="F_box_assoc_1"/>
    <property type="match status" value="1"/>
</dbReference>
<dbReference type="InterPro" id="IPR017451">
    <property type="entry name" value="F-box-assoc_interact_dom"/>
</dbReference>
<dbReference type="RefSeq" id="XP_019703177.2">
    <property type="nucleotide sequence ID" value="XM_019847618.2"/>
</dbReference>
<keyword evidence="3" id="KW-1185">Reference proteome</keyword>
<gene>
    <name evidence="4" type="primary">LOC105036440</name>
</gene>
<dbReference type="PANTHER" id="PTHR31672:SF13">
    <property type="entry name" value="F-BOX PROTEIN CPR30-LIKE"/>
    <property type="match status" value="1"/>
</dbReference>
<dbReference type="InterPro" id="IPR050796">
    <property type="entry name" value="SCF_F-box_component"/>
</dbReference>
<dbReference type="InterPro" id="IPR001810">
    <property type="entry name" value="F-box_dom"/>
</dbReference>
<feature type="compositionally biased region" description="Low complexity" evidence="1">
    <location>
        <begin position="36"/>
        <end position="48"/>
    </location>
</feature>
<dbReference type="OrthoDB" id="581771at2759"/>
<organism evidence="3 4">
    <name type="scientific">Elaeis guineensis var. tenera</name>
    <name type="common">Oil palm</name>
    <dbReference type="NCBI Taxonomy" id="51953"/>
    <lineage>
        <taxon>Eukaryota</taxon>
        <taxon>Viridiplantae</taxon>
        <taxon>Streptophyta</taxon>
        <taxon>Embryophyta</taxon>
        <taxon>Tracheophyta</taxon>
        <taxon>Spermatophyta</taxon>
        <taxon>Magnoliopsida</taxon>
        <taxon>Liliopsida</taxon>
        <taxon>Arecaceae</taxon>
        <taxon>Arecoideae</taxon>
        <taxon>Cocoseae</taxon>
        <taxon>Elaeidinae</taxon>
        <taxon>Elaeis</taxon>
    </lineage>
</organism>
<dbReference type="AlphaFoldDB" id="A0A6J0PCL6"/>
<protein>
    <submittedName>
        <fullName evidence="4">F-box/kelch-repeat protein At3g23880-like</fullName>
    </submittedName>
</protein>
<sequence length="462" mass="51782">MLDSNEAIRAAAKARASSSVLKPISSRTQNDADRCSSGNVSSRSSTGSADVGFHRENWLGTVKSSPLKTSYPPSRASREDPEIYPYWDPEAGRFVSYQGVFGKKLMVEAATLDDHLLHEILSRLPAKALGRFMLTSKKWKTLISDPYLKTIQAQRSTQNVLGILSATTYSVGRRLTYFPLEHNAGEVPDTSLGLPGPQAETISLKCACNGLLLIQVFPPIRDLLCNPTTKYSRQIPDLEICYNDTKFGLAFDPTISTANFKVVATERVRQEARGGCYKFYVYSSETNTWRLSNTTISCTRKHLLRSAGSVFFNGALHWLREREDILAFNVEQEVAYSLALPDELRPISIACYISIWLGVVDGHMSVVKFKRGDILVWVLEDYGSRRWELKHCIETQGSGHYLNSVPIFYDGEKCVLVTWGSSKEEYGLAVYRINSGQWDEIRSLTCSGFDRCFVPYISHMLG</sequence>
<dbReference type="InterPro" id="IPR036047">
    <property type="entry name" value="F-box-like_dom_sf"/>
</dbReference>
<evidence type="ECO:0000313" key="3">
    <source>
        <dbReference type="Proteomes" id="UP000504607"/>
    </source>
</evidence>
<feature type="region of interest" description="Disordered" evidence="1">
    <location>
        <begin position="1"/>
        <end position="49"/>
    </location>
</feature>
<dbReference type="Gene3D" id="1.20.1280.50">
    <property type="match status" value="1"/>
</dbReference>